<dbReference type="EMBL" id="ABGD02000025">
    <property type="protein sequence ID" value="EDS09993.1"/>
    <property type="molecule type" value="Genomic_DNA"/>
</dbReference>
<name>B0PF60_9FIRM</name>
<evidence type="ECO:0000313" key="1">
    <source>
        <dbReference type="EMBL" id="EDS09993.1"/>
    </source>
</evidence>
<organism evidence="1 2">
    <name type="scientific">Anaerotruncus colihominis DSM 17241</name>
    <dbReference type="NCBI Taxonomy" id="445972"/>
    <lineage>
        <taxon>Bacteria</taxon>
        <taxon>Bacillati</taxon>
        <taxon>Bacillota</taxon>
        <taxon>Clostridia</taxon>
        <taxon>Eubacteriales</taxon>
        <taxon>Oscillospiraceae</taxon>
        <taxon>Anaerotruncus</taxon>
    </lineage>
</organism>
<keyword evidence="2" id="KW-1185">Reference proteome</keyword>
<proteinExistence type="predicted"/>
<dbReference type="Proteomes" id="UP000003803">
    <property type="component" value="Unassembled WGS sequence"/>
</dbReference>
<accession>B0PF60</accession>
<sequence length="44" mass="5110">MTPRFSHSTVSPERVINPYLQYWQAGGISLEKSCERRMALPPFK</sequence>
<reference evidence="1" key="1">
    <citation type="submission" date="2007-11" db="EMBL/GenBank/DDBJ databases">
        <authorList>
            <person name="Fulton L."/>
            <person name="Clifton S."/>
            <person name="Fulton B."/>
            <person name="Xu J."/>
            <person name="Minx P."/>
            <person name="Pepin K.H."/>
            <person name="Johnson M."/>
            <person name="Thiruvilangam P."/>
            <person name="Bhonagiri V."/>
            <person name="Nash W.E."/>
            <person name="Mardis E.R."/>
            <person name="Wilson R.K."/>
        </authorList>
    </citation>
    <scope>NUCLEOTIDE SEQUENCE [LARGE SCALE GENOMIC DNA]</scope>
    <source>
        <strain evidence="1">DSM 17241</strain>
    </source>
</reference>
<evidence type="ECO:0000313" key="2">
    <source>
        <dbReference type="Proteomes" id="UP000003803"/>
    </source>
</evidence>
<gene>
    <name evidence="1" type="ORF">ANACOL_03439</name>
</gene>
<reference evidence="1" key="2">
    <citation type="submission" date="2013-09" db="EMBL/GenBank/DDBJ databases">
        <title>Draft genome sequence of Anaerotruncus colihominis(DSM 17241).</title>
        <authorList>
            <person name="Sudarsanam P."/>
            <person name="Ley R."/>
            <person name="Guruge J."/>
            <person name="Turnbaugh P.J."/>
            <person name="Mahowald M."/>
            <person name="Liep D."/>
            <person name="Gordon J."/>
        </authorList>
    </citation>
    <scope>NUCLEOTIDE SEQUENCE</scope>
    <source>
        <strain evidence="1">DSM 17241</strain>
    </source>
</reference>
<dbReference type="AlphaFoldDB" id="B0PF60"/>
<protein>
    <submittedName>
        <fullName evidence="1">Uncharacterized protein</fullName>
    </submittedName>
</protein>
<dbReference type="HOGENOM" id="CLU_3211628_0_0_9"/>
<comment type="caution">
    <text evidence="1">The sequence shown here is derived from an EMBL/GenBank/DDBJ whole genome shotgun (WGS) entry which is preliminary data.</text>
</comment>